<name>A0A4Q1VKL0_9HYPH</name>
<accession>A0A4Q1VKL0</accession>
<evidence type="ECO:0000313" key="2">
    <source>
        <dbReference type="Proteomes" id="UP000290444"/>
    </source>
</evidence>
<proteinExistence type="predicted"/>
<dbReference type="Proteomes" id="UP000290444">
    <property type="component" value="Unassembled WGS sequence"/>
</dbReference>
<protein>
    <submittedName>
        <fullName evidence="1">Uncharacterized protein</fullName>
    </submittedName>
</protein>
<dbReference type="EMBL" id="MZXX01000002">
    <property type="protein sequence ID" value="RXT51766.1"/>
    <property type="molecule type" value="Genomic_DNA"/>
</dbReference>
<organism evidence="1 2">
    <name type="scientific">Mesorhizobium erdmanii</name>
    <dbReference type="NCBI Taxonomy" id="1777866"/>
    <lineage>
        <taxon>Bacteria</taxon>
        <taxon>Pseudomonadati</taxon>
        <taxon>Pseudomonadota</taxon>
        <taxon>Alphaproteobacteria</taxon>
        <taxon>Hyphomicrobiales</taxon>
        <taxon>Phyllobacteriaceae</taxon>
        <taxon>Mesorhizobium</taxon>
    </lineage>
</organism>
<dbReference type="AlphaFoldDB" id="A0A4Q1VKL0"/>
<gene>
    <name evidence="1" type="ORF">B5V01_01380</name>
</gene>
<reference evidence="1 2" key="1">
    <citation type="submission" date="2017-03" db="EMBL/GenBank/DDBJ databases">
        <authorList>
            <person name="Safronova V.I."/>
            <person name="Sazanova A.L."/>
            <person name="Chirak E.R."/>
        </authorList>
    </citation>
    <scope>NUCLEOTIDE SEQUENCE [LARGE SCALE GENOMIC DNA]</scope>
    <source>
        <strain evidence="1 2">Opo-242</strain>
    </source>
</reference>
<comment type="caution">
    <text evidence="1">The sequence shown here is derived from an EMBL/GenBank/DDBJ whole genome shotgun (WGS) entry which is preliminary data.</text>
</comment>
<sequence>MVVNSIMPRLVAAHLGLRSRRRMAKICAFANIAKHANEGRKALAMSDKPLTTYIGSVFDKPHWRTILSTNDEGEPQAMLQDGDKVRVYEITPKPKKR</sequence>
<evidence type="ECO:0000313" key="1">
    <source>
        <dbReference type="EMBL" id="RXT51766.1"/>
    </source>
</evidence>